<keyword evidence="19 27" id="KW-0472">Membrane</keyword>
<keyword evidence="16" id="KW-0904">Protein phosphatase</keyword>
<evidence type="ECO:0000256" key="10">
    <source>
        <dbReference type="ARBA" id="ARBA00022553"/>
    </source>
</evidence>
<feature type="disulfide bond" evidence="25">
    <location>
        <begin position="472"/>
        <end position="481"/>
    </location>
</feature>
<dbReference type="SUPFAM" id="SSF49265">
    <property type="entry name" value="Fibronectin type III"/>
    <property type="match status" value="2"/>
</dbReference>
<evidence type="ECO:0000256" key="9">
    <source>
        <dbReference type="ARBA" id="ARBA00022536"/>
    </source>
</evidence>
<dbReference type="InterPro" id="IPR000152">
    <property type="entry name" value="EGF-type_Asp/Asn_hydroxyl_site"/>
</dbReference>
<accession>A0A8J9YYA1</accession>
<feature type="domain" description="Tyrosine specific protein phosphatases" evidence="31">
    <location>
        <begin position="1573"/>
        <end position="1648"/>
    </location>
</feature>
<keyword evidence="11 27" id="KW-0812">Transmembrane</keyword>
<dbReference type="GO" id="GO:0005925">
    <property type="term" value="C:focal adhesion"/>
    <property type="evidence" value="ECO:0007669"/>
    <property type="project" value="UniProtKB-SubCell"/>
</dbReference>
<dbReference type="GO" id="GO:0007154">
    <property type="term" value="P:cell communication"/>
    <property type="evidence" value="ECO:0007669"/>
    <property type="project" value="UniProtKB-ARBA"/>
</dbReference>
<gene>
    <name evidence="34" type="primary">PTPRA</name>
    <name evidence="34" type="ORF">BLAG_LOCUS6658</name>
</gene>
<keyword evidence="8" id="KW-0964">Secreted</keyword>
<evidence type="ECO:0000259" key="33">
    <source>
        <dbReference type="PROSITE" id="PS51406"/>
    </source>
</evidence>
<feature type="domain" description="EGF-like" evidence="29">
    <location>
        <begin position="442"/>
        <end position="482"/>
    </location>
</feature>
<comment type="caution">
    <text evidence="25">Lacks conserved residue(s) required for the propagation of feature annotation.</text>
</comment>
<dbReference type="EMBL" id="OV696698">
    <property type="protein sequence ID" value="CAH1243829.1"/>
    <property type="molecule type" value="Genomic_DNA"/>
</dbReference>
<dbReference type="PANTHER" id="PTHR19134">
    <property type="entry name" value="RECEPTOR-TYPE TYROSINE-PROTEIN PHOSPHATASE"/>
    <property type="match status" value="1"/>
</dbReference>
<dbReference type="SUPFAM" id="SSF56496">
    <property type="entry name" value="Fibrinogen C-terminal domain-like"/>
    <property type="match status" value="1"/>
</dbReference>
<evidence type="ECO:0000256" key="7">
    <source>
        <dbReference type="ARBA" id="ARBA00022475"/>
    </source>
</evidence>
<evidence type="ECO:0000256" key="27">
    <source>
        <dbReference type="SAM" id="Phobius"/>
    </source>
</evidence>
<feature type="domain" description="Tyrosine-protein phosphatase" evidence="30">
    <location>
        <begin position="1382"/>
        <end position="1657"/>
    </location>
</feature>
<dbReference type="Gene3D" id="2.60.40.10">
    <property type="entry name" value="Immunoglobulins"/>
    <property type="match status" value="3"/>
</dbReference>
<protein>
    <recommendedName>
        <fullName evidence="24">Receptor-type tyrosine-protein phosphatase alpha</fullName>
        <ecNumber evidence="6">3.1.3.48</ecNumber>
    </recommendedName>
</protein>
<evidence type="ECO:0000256" key="2">
    <source>
        <dbReference type="ARBA" id="ARBA00004251"/>
    </source>
</evidence>
<dbReference type="InterPro" id="IPR002181">
    <property type="entry name" value="Fibrinogen_a/b/g_C_dom"/>
</dbReference>
<evidence type="ECO:0000313" key="34">
    <source>
        <dbReference type="EMBL" id="CAH1243829.1"/>
    </source>
</evidence>
<feature type="domain" description="Fibrinogen C-terminal" evidence="33">
    <location>
        <begin position="18"/>
        <end position="243"/>
    </location>
</feature>
<dbReference type="Gene3D" id="3.90.190.10">
    <property type="entry name" value="Protein tyrosine phosphatase superfamily"/>
    <property type="match status" value="2"/>
</dbReference>
<dbReference type="SMART" id="SM00194">
    <property type="entry name" value="PTPc"/>
    <property type="match status" value="2"/>
</dbReference>
<evidence type="ECO:0000259" key="30">
    <source>
        <dbReference type="PROSITE" id="PS50055"/>
    </source>
</evidence>
<dbReference type="PROSITE" id="PS01187">
    <property type="entry name" value="EGF_CA"/>
    <property type="match status" value="1"/>
</dbReference>
<reference evidence="34" key="1">
    <citation type="submission" date="2022-01" db="EMBL/GenBank/DDBJ databases">
        <authorList>
            <person name="Braso-Vives M."/>
        </authorList>
    </citation>
    <scope>NUCLEOTIDE SEQUENCE</scope>
</reference>
<dbReference type="Gene3D" id="2.10.25.10">
    <property type="entry name" value="Laminin"/>
    <property type="match status" value="2"/>
</dbReference>
<dbReference type="SUPFAM" id="SSF52799">
    <property type="entry name" value="(Phosphotyrosine protein) phosphatases II"/>
    <property type="match status" value="2"/>
</dbReference>
<keyword evidence="10" id="KW-0597">Phosphoprotein</keyword>
<dbReference type="PROSITE" id="PS50056">
    <property type="entry name" value="TYR_PHOSPHATASE_2"/>
    <property type="match status" value="2"/>
</dbReference>
<evidence type="ECO:0000256" key="16">
    <source>
        <dbReference type="ARBA" id="ARBA00022912"/>
    </source>
</evidence>
<feature type="transmembrane region" description="Helical" evidence="27">
    <location>
        <begin position="1002"/>
        <end position="1026"/>
    </location>
</feature>
<evidence type="ECO:0000256" key="24">
    <source>
        <dbReference type="ARBA" id="ARBA00074216"/>
    </source>
</evidence>
<evidence type="ECO:0000256" key="18">
    <source>
        <dbReference type="ARBA" id="ARBA00022989"/>
    </source>
</evidence>
<dbReference type="SMART" id="SM00179">
    <property type="entry name" value="EGF_CA"/>
    <property type="match status" value="2"/>
</dbReference>
<dbReference type="InterPro" id="IPR050348">
    <property type="entry name" value="Protein-Tyr_Phosphatase"/>
</dbReference>
<dbReference type="InterPro" id="IPR000242">
    <property type="entry name" value="PTP_cat"/>
</dbReference>
<dbReference type="PROSITE" id="PS50026">
    <property type="entry name" value="EGF_3"/>
    <property type="match status" value="2"/>
</dbReference>
<evidence type="ECO:0000256" key="19">
    <source>
        <dbReference type="ARBA" id="ARBA00023136"/>
    </source>
</evidence>
<evidence type="ECO:0000256" key="15">
    <source>
        <dbReference type="ARBA" id="ARBA00022837"/>
    </source>
</evidence>
<dbReference type="CDD" id="cd00063">
    <property type="entry name" value="FN3"/>
    <property type="match status" value="3"/>
</dbReference>
<evidence type="ECO:0000256" key="21">
    <source>
        <dbReference type="ARBA" id="ARBA00023180"/>
    </source>
</evidence>
<dbReference type="PROSITE" id="PS00022">
    <property type="entry name" value="EGF_1"/>
    <property type="match status" value="2"/>
</dbReference>
<keyword evidence="21" id="KW-0325">Glycoprotein</keyword>
<organism evidence="34 35">
    <name type="scientific">Branchiostoma lanceolatum</name>
    <name type="common">Common lancelet</name>
    <name type="synonym">Amphioxus lanceolatum</name>
    <dbReference type="NCBI Taxonomy" id="7740"/>
    <lineage>
        <taxon>Eukaryota</taxon>
        <taxon>Metazoa</taxon>
        <taxon>Chordata</taxon>
        <taxon>Cephalochordata</taxon>
        <taxon>Leptocardii</taxon>
        <taxon>Amphioxiformes</taxon>
        <taxon>Branchiostomatidae</taxon>
        <taxon>Branchiostoma</taxon>
    </lineage>
</organism>
<dbReference type="InterPro" id="IPR000387">
    <property type="entry name" value="Tyr_Pase_dom"/>
</dbReference>
<dbReference type="EC" id="3.1.3.48" evidence="6"/>
<evidence type="ECO:0000256" key="12">
    <source>
        <dbReference type="ARBA" id="ARBA00022729"/>
    </source>
</evidence>
<dbReference type="PANTHER" id="PTHR19134:SF555">
    <property type="entry name" value="RECEPTOR-TYPE TYROSINE-PROTEIN PHOSPHATASE DELTA-LIKE ISOFORM X1"/>
    <property type="match status" value="1"/>
</dbReference>
<feature type="compositionally biased region" description="Basic residues" evidence="26">
    <location>
        <begin position="1041"/>
        <end position="1050"/>
    </location>
</feature>
<dbReference type="Pfam" id="PF00041">
    <property type="entry name" value="fn3"/>
    <property type="match status" value="2"/>
</dbReference>
<evidence type="ECO:0000256" key="11">
    <source>
        <dbReference type="ARBA" id="ARBA00022692"/>
    </source>
</evidence>
<evidence type="ECO:0000256" key="26">
    <source>
        <dbReference type="SAM" id="MobiDB-lite"/>
    </source>
</evidence>
<evidence type="ECO:0000256" key="22">
    <source>
        <dbReference type="ARBA" id="ARBA00051722"/>
    </source>
</evidence>
<dbReference type="CDD" id="cd00087">
    <property type="entry name" value="FReD"/>
    <property type="match status" value="1"/>
</dbReference>
<keyword evidence="15" id="KW-0106">Calcium</keyword>
<dbReference type="InterPro" id="IPR018097">
    <property type="entry name" value="EGF_Ca-bd_CS"/>
</dbReference>
<dbReference type="SMART" id="SM00404">
    <property type="entry name" value="PTPc_motif"/>
    <property type="match status" value="2"/>
</dbReference>
<evidence type="ECO:0000256" key="6">
    <source>
        <dbReference type="ARBA" id="ARBA00013064"/>
    </source>
</evidence>
<name>A0A8J9YYA1_BRALA</name>
<evidence type="ECO:0000256" key="4">
    <source>
        <dbReference type="ARBA" id="ARBA00007765"/>
    </source>
</evidence>
<keyword evidence="13" id="KW-0677">Repeat</keyword>
<evidence type="ECO:0000256" key="5">
    <source>
        <dbReference type="ARBA" id="ARBA00008673"/>
    </source>
</evidence>
<feature type="domain" description="Fibronectin type-III" evidence="32">
    <location>
        <begin position="724"/>
        <end position="828"/>
    </location>
</feature>
<dbReference type="FunFam" id="3.90.190.10:FF:000007">
    <property type="entry name" value="Receptor-type tyrosine-protein phosphatase alpha"/>
    <property type="match status" value="1"/>
</dbReference>
<dbReference type="GO" id="GO:0004725">
    <property type="term" value="F:protein tyrosine phosphatase activity"/>
    <property type="evidence" value="ECO:0007669"/>
    <property type="project" value="UniProtKB-EC"/>
</dbReference>
<dbReference type="SMART" id="SM00181">
    <property type="entry name" value="EGF"/>
    <property type="match status" value="5"/>
</dbReference>
<dbReference type="InterPro" id="IPR036116">
    <property type="entry name" value="FN3_sf"/>
</dbReference>
<feature type="domain" description="EGF-like" evidence="29">
    <location>
        <begin position="484"/>
        <end position="519"/>
    </location>
</feature>
<dbReference type="GO" id="GO:0005886">
    <property type="term" value="C:plasma membrane"/>
    <property type="evidence" value="ECO:0007669"/>
    <property type="project" value="UniProtKB-SubCell"/>
</dbReference>
<dbReference type="GO" id="GO:0023052">
    <property type="term" value="P:signaling"/>
    <property type="evidence" value="ECO:0007669"/>
    <property type="project" value="UniProtKB-ARBA"/>
</dbReference>
<keyword evidence="8" id="KW-0272">Extracellular matrix</keyword>
<evidence type="ECO:0000259" key="29">
    <source>
        <dbReference type="PROSITE" id="PS50026"/>
    </source>
</evidence>
<evidence type="ECO:0000256" key="1">
    <source>
        <dbReference type="ARBA" id="ARBA00004246"/>
    </source>
</evidence>
<dbReference type="FunFam" id="2.10.25.10:FF:000391">
    <property type="entry name" value="Weary, isoform C"/>
    <property type="match status" value="1"/>
</dbReference>
<dbReference type="FunFam" id="3.90.190.10:FF:000021">
    <property type="entry name" value="Receptor-type tyrosine-protein phosphatase alpha"/>
    <property type="match status" value="1"/>
</dbReference>
<dbReference type="Gene3D" id="3.90.215.10">
    <property type="entry name" value="Gamma Fibrinogen, chain A, domain 1"/>
    <property type="match status" value="1"/>
</dbReference>
<dbReference type="PROSITE" id="PS50853">
    <property type="entry name" value="FN3"/>
    <property type="match status" value="3"/>
</dbReference>
<dbReference type="InterPro" id="IPR000742">
    <property type="entry name" value="EGF"/>
</dbReference>
<comment type="similarity">
    <text evidence="5">Belongs to the tenascin family.</text>
</comment>
<keyword evidence="17" id="KW-0965">Cell junction</keyword>
<keyword evidence="20 25" id="KW-1015">Disulfide bond</keyword>
<evidence type="ECO:0000256" key="8">
    <source>
        <dbReference type="ARBA" id="ARBA00022530"/>
    </source>
</evidence>
<evidence type="ECO:0000256" key="17">
    <source>
        <dbReference type="ARBA" id="ARBA00022949"/>
    </source>
</evidence>
<dbReference type="Pfam" id="PF00102">
    <property type="entry name" value="Y_phosphatase"/>
    <property type="match status" value="2"/>
</dbReference>
<dbReference type="PROSITE" id="PS00383">
    <property type="entry name" value="TYR_PHOSPHATASE_1"/>
    <property type="match status" value="2"/>
</dbReference>
<evidence type="ECO:0000256" key="13">
    <source>
        <dbReference type="ARBA" id="ARBA00022737"/>
    </source>
</evidence>
<dbReference type="Proteomes" id="UP000838412">
    <property type="component" value="Chromosome 13"/>
</dbReference>
<dbReference type="InterPro" id="IPR001881">
    <property type="entry name" value="EGF-like_Ca-bd_dom"/>
</dbReference>
<keyword evidence="7" id="KW-1003">Cell membrane</keyword>
<evidence type="ECO:0000256" key="3">
    <source>
        <dbReference type="ARBA" id="ARBA00004498"/>
    </source>
</evidence>
<dbReference type="FunFam" id="2.10.25.10:FF:000117">
    <property type="entry name" value="Delta-like protein"/>
    <property type="match status" value="1"/>
</dbReference>
<sequence length="1671" mass="184974">MAPWPGAAILATLCFFLIGEQVLAKDCADYHNDGQTDDGVYPIGDPAFSAICDMTYGGGGWTVIQKRDSGDPPFDKSWSEYVDGFGSVYTGDFWLGLDRIHQFTSQKPYKLVVIIEDWTDTATHAEYSQFSVGGAASKYTLQIGGYAGTTGDSLTISNGTMFSTSDWDNDGNVTYSCADYNGRGGWWYPMSCGQGTLNGYYRTDCKGDASSPPACDKQGLVWATWRGSMYSLKKSTMMIKPVQLTAIDECGDGFYGENCRPCGQCANSAFCDKTSGHCPPNNPRCAPGYKGRLCQTACGDGFYGEGCRQPCGQCANSAFCDKASGFCPYISPRCAPGYMGIWCLRACGDGFYGEDCNQQCGHCSNGGVCSKTFGFCPSTTGPRCAPGYQGGQCQTACDEGRFGPDCTQTCHCYLPEECDIESGMCRFGGCESGWRGQSCQDDIDECLSQPCKNGATCTNTPPPGSATYTCQCTPGWTGTNCDQDIDECQSSPCAGGTCVDRLNGYMCTCSSGYIGAHCDIDPATLVPGEVQAFTASGSCGLGRLTLRWSLPTNHQADVTGYDVSFRPVGTRGSPQIISNATIGTTYVLQNLQPYTLYEVTVRAVVINGVGAWQRWVTERTNPGYPTPVRSLQLINISSTVLLATWVEPEALNGELLYYEVELFRGLIKVADNTVRPGDTLQVRYQGLVPATEYTVRVVPFNLGQCRGLESRTNMTTSDGLPSAPRGVYLSKSHTACVLQWDVPETPNGTIIKYTAHLTAMWVDAPPGAQAVEYSQDNFNPTTRIGTFPMKFLTPNSRYRFNMTASTYAGMGEFSPYTDSTSVCEVPPGKPRTPAPPAMPQVAEVIKHNGYPITLSQVSERTGPVECYQVLVLEMTDEMSLKTLPPVDQLKVVSEQEASSGNNVTAYVALAFSRDDLEEDVFLGDGRKTSCAGSVGGGRRRRALSVEDIYEGVYTNSPLKPGTRYTVVHRAYGSRPQDGAQPLYSSSGYSLPIMTAPSPGTNWMLILIILCSAVVVLVILTVLIILIRRRLNNKAAGNGMPHVRRSKKRSGLRNSFRKSGGRDEEMPLHRGAAHYPPIPMERLEKEFNRRHANDDQLFREEYDALPQEPSASYEAFLLPENSKKNRFVNIIMYDHSRVHLTPIPGVACSDYINANYVDGYKHTKKFIAAQGPKEETLQDFWRMVWEQNTATIVMVTNVKEKNKVKCTQYWPDTGSKQYGDFTVRCEETSTLVDYVIRTLTLWKGEECRTILHFHFTTWPDFGVPKSPLGMMKFVRRVKAANPADSGPIVVHCSAGVGRTGTFIVIDAMFEMIAAEQRVDVFGFVGQIRQNRCMMVQTEGQYVFIYQALLEHFLYGDTEIEVTNLRRHLQQLAARLPDSQDTGMEAEFKKLTQIPIEKHNMRSGNLSDNIKKNRVLQILPYDTSRVYITPTVGMKNSDYINAAFVDGYREKDAYIATQGPLPNTVNDFWRMVWEWKSCSIIMLTELEERGHEKCHKYWPGEVEMYGDICVEAKGDKTFQDYTVRTFHITNTKTHKFQKHAEGEAEGLLEKKASCRTVQQFHFHGWPEIGIPSNAAGMLDLIGQVERQQQQSGNGPITVHCSSGAGRTGAFITLSTVIERVKAEGICDVFQTVKSMRYQRPHMVQTVEQYQFIYQAVLEYLDSFTLYANFKDLQ</sequence>
<dbReference type="PRINTS" id="PR00700">
    <property type="entry name" value="PRTYPHPHTASE"/>
</dbReference>
<evidence type="ECO:0000259" key="32">
    <source>
        <dbReference type="PROSITE" id="PS50853"/>
    </source>
</evidence>
<dbReference type="Pfam" id="PF00147">
    <property type="entry name" value="Fibrinogen_C"/>
    <property type="match status" value="1"/>
</dbReference>
<keyword evidence="12 28" id="KW-0732">Signal</keyword>
<dbReference type="InterPro" id="IPR016130">
    <property type="entry name" value="Tyr_Pase_AS"/>
</dbReference>
<dbReference type="Gene3D" id="2.170.300.10">
    <property type="entry name" value="Tie2 ligand-binding domain superfamily"/>
    <property type="match status" value="2"/>
</dbReference>
<feature type="domain" description="Tyrosine-protein phosphatase" evidence="30">
    <location>
        <begin position="1097"/>
        <end position="1350"/>
    </location>
</feature>
<dbReference type="InterPro" id="IPR003961">
    <property type="entry name" value="FN3_dom"/>
</dbReference>
<evidence type="ECO:0000256" key="23">
    <source>
        <dbReference type="ARBA" id="ARBA00054255"/>
    </source>
</evidence>
<dbReference type="CDD" id="cd00054">
    <property type="entry name" value="EGF_CA"/>
    <property type="match status" value="2"/>
</dbReference>
<evidence type="ECO:0000256" key="28">
    <source>
        <dbReference type="SAM" id="SignalP"/>
    </source>
</evidence>
<feature type="region of interest" description="Disordered" evidence="26">
    <location>
        <begin position="1035"/>
        <end position="1070"/>
    </location>
</feature>
<dbReference type="PROSITE" id="PS51406">
    <property type="entry name" value="FIBRINOGEN_C_2"/>
    <property type="match status" value="1"/>
</dbReference>
<comment type="catalytic activity">
    <reaction evidence="22">
        <text>O-phospho-L-tyrosyl-[protein] + H2O = L-tyrosyl-[protein] + phosphate</text>
        <dbReference type="Rhea" id="RHEA:10684"/>
        <dbReference type="Rhea" id="RHEA-COMP:10136"/>
        <dbReference type="Rhea" id="RHEA-COMP:20101"/>
        <dbReference type="ChEBI" id="CHEBI:15377"/>
        <dbReference type="ChEBI" id="CHEBI:43474"/>
        <dbReference type="ChEBI" id="CHEBI:46858"/>
        <dbReference type="ChEBI" id="CHEBI:61978"/>
        <dbReference type="EC" id="3.1.3.48"/>
    </reaction>
</comment>
<feature type="domain" description="Fibronectin type-III" evidence="32">
    <location>
        <begin position="526"/>
        <end position="623"/>
    </location>
</feature>
<keyword evidence="18 27" id="KW-1133">Transmembrane helix</keyword>
<feature type="disulfide bond" evidence="25">
    <location>
        <begin position="488"/>
        <end position="498"/>
    </location>
</feature>
<evidence type="ECO:0000256" key="25">
    <source>
        <dbReference type="PROSITE-ProRule" id="PRU00076"/>
    </source>
</evidence>
<dbReference type="OrthoDB" id="6144703at2759"/>
<feature type="domain" description="Tyrosine specific protein phosphatases" evidence="31">
    <location>
        <begin position="1270"/>
        <end position="1341"/>
    </location>
</feature>
<dbReference type="InterPro" id="IPR003595">
    <property type="entry name" value="Tyr_Pase_cat"/>
</dbReference>
<feature type="signal peptide" evidence="28">
    <location>
        <begin position="1"/>
        <end position="24"/>
    </location>
</feature>
<evidence type="ECO:0000313" key="35">
    <source>
        <dbReference type="Proteomes" id="UP000838412"/>
    </source>
</evidence>
<dbReference type="PROSITE" id="PS00010">
    <property type="entry name" value="ASX_HYDROXYL"/>
    <property type="match status" value="1"/>
</dbReference>
<feature type="domain" description="Fibronectin type-III" evidence="32">
    <location>
        <begin position="627"/>
        <end position="723"/>
    </location>
</feature>
<feature type="chain" id="PRO_5035419350" description="Receptor-type tyrosine-protein phosphatase alpha" evidence="28">
    <location>
        <begin position="25"/>
        <end position="1671"/>
    </location>
</feature>
<dbReference type="InterPro" id="IPR036056">
    <property type="entry name" value="Fibrinogen-like_C"/>
</dbReference>
<keyword evidence="9 25" id="KW-0245">EGF-like domain</keyword>
<dbReference type="SUPFAM" id="SSF57196">
    <property type="entry name" value="EGF/Laminin"/>
    <property type="match status" value="2"/>
</dbReference>
<evidence type="ECO:0000256" key="20">
    <source>
        <dbReference type="ARBA" id="ARBA00023157"/>
    </source>
</evidence>
<keyword evidence="35" id="KW-1185">Reference proteome</keyword>
<dbReference type="PROSITE" id="PS50055">
    <property type="entry name" value="TYR_PHOSPHATASE_PTP"/>
    <property type="match status" value="2"/>
</dbReference>
<dbReference type="GO" id="GO:0005509">
    <property type="term" value="F:calcium ion binding"/>
    <property type="evidence" value="ECO:0007669"/>
    <property type="project" value="InterPro"/>
</dbReference>
<feature type="disulfide bond" evidence="25">
    <location>
        <begin position="509"/>
        <end position="518"/>
    </location>
</feature>
<comment type="function">
    <text evidence="23">Tyrosine protein phosphatase which is involved in integrin-mediated focal adhesion formation. Following integrin engagement, specifically recruits BCAR3, BCAR1 and CRK to focal adhesions thereby promoting SRC-mediated phosphorylation of BRAC1 and the subsequent activation of PAK and small GTPase RAC1 and CDC42.</text>
</comment>
<dbReference type="SMART" id="SM00060">
    <property type="entry name" value="FN3"/>
    <property type="match status" value="3"/>
</dbReference>
<dbReference type="Pfam" id="PF00008">
    <property type="entry name" value="EGF"/>
    <property type="match status" value="2"/>
</dbReference>
<evidence type="ECO:0000256" key="14">
    <source>
        <dbReference type="ARBA" id="ARBA00022801"/>
    </source>
</evidence>
<comment type="similarity">
    <text evidence="4">Belongs to the protein-tyrosine phosphatase family. Receptor class 4 subfamily.</text>
</comment>
<evidence type="ECO:0000259" key="31">
    <source>
        <dbReference type="PROSITE" id="PS50056"/>
    </source>
</evidence>
<comment type="subcellular location">
    <subcellularLocation>
        <location evidence="1">Cell junction</location>
        <location evidence="1">Focal adhesion</location>
    </subcellularLocation>
    <subcellularLocation>
        <location evidence="2">Cell membrane</location>
        <topology evidence="2">Single-pass type I membrane protein</topology>
    </subcellularLocation>
    <subcellularLocation>
        <location evidence="3">Secreted</location>
        <location evidence="3">Extracellular space</location>
        <location evidence="3">Extracellular matrix</location>
    </subcellularLocation>
</comment>
<dbReference type="InterPro" id="IPR013783">
    <property type="entry name" value="Ig-like_fold"/>
</dbReference>
<dbReference type="SMART" id="SM00186">
    <property type="entry name" value="FBG"/>
    <property type="match status" value="1"/>
</dbReference>
<dbReference type="InterPro" id="IPR029021">
    <property type="entry name" value="Prot-tyrosine_phosphatase-like"/>
</dbReference>
<keyword evidence="14" id="KW-0378">Hydrolase</keyword>
<dbReference type="PROSITE" id="PS01186">
    <property type="entry name" value="EGF_2"/>
    <property type="match status" value="2"/>
</dbReference>
<proteinExistence type="inferred from homology"/>
<dbReference type="InterPro" id="IPR014716">
    <property type="entry name" value="Fibrinogen_a/b/g_C_1"/>
</dbReference>